<dbReference type="STRING" id="378753.KRH_09160"/>
<accession>B2GLH0</accession>
<dbReference type="KEGG" id="krh:KRH_09160"/>
<dbReference type="HOGENOM" id="CLU_2395848_0_0_11"/>
<reference evidence="2 3" key="1">
    <citation type="journal article" date="2008" name="J. Bacteriol.">
        <title>Complete genome sequence of the soil actinomycete Kocuria rhizophila.</title>
        <authorList>
            <person name="Takarada H."/>
            <person name="Sekine M."/>
            <person name="Kosugi H."/>
            <person name="Matsuo Y."/>
            <person name="Fujisawa T."/>
            <person name="Omata S."/>
            <person name="Kishi E."/>
            <person name="Shimizu A."/>
            <person name="Tsukatani N."/>
            <person name="Tanikawa S."/>
            <person name="Fujita N."/>
            <person name="Harayama S."/>
        </authorList>
    </citation>
    <scope>NUCLEOTIDE SEQUENCE [LARGE SCALE GENOMIC DNA]</scope>
    <source>
        <strain evidence="3">ATCC 9341 / DSM 348 / NBRC 103217 / DC2201</strain>
    </source>
</reference>
<dbReference type="AlphaFoldDB" id="B2GLH0"/>
<dbReference type="EMBL" id="AP009152">
    <property type="protein sequence ID" value="BAG29263.1"/>
    <property type="molecule type" value="Genomic_DNA"/>
</dbReference>
<proteinExistence type="predicted"/>
<sequence>MTPHWYHSPGHPAPGHDHQEGHMAKLDPQNPPDFEKFGRALWTELTTLKFGERGNSARVAETAIECALSVSRNYHAKSAENIAFNKWADEVGL</sequence>
<evidence type="ECO:0000313" key="3">
    <source>
        <dbReference type="Proteomes" id="UP000008838"/>
    </source>
</evidence>
<name>B2GLH0_KOCRD</name>
<protein>
    <submittedName>
        <fullName evidence="2">Uncharacterized protein</fullName>
    </submittedName>
</protein>
<feature type="compositionally biased region" description="Basic and acidic residues" evidence="1">
    <location>
        <begin position="14"/>
        <end position="25"/>
    </location>
</feature>
<dbReference type="Proteomes" id="UP000008838">
    <property type="component" value="Chromosome"/>
</dbReference>
<organism evidence="2 3">
    <name type="scientific">Kocuria rhizophila (strain ATCC 9341 / DSM 348 / NBRC 103217 / DC2201)</name>
    <dbReference type="NCBI Taxonomy" id="378753"/>
    <lineage>
        <taxon>Bacteria</taxon>
        <taxon>Bacillati</taxon>
        <taxon>Actinomycetota</taxon>
        <taxon>Actinomycetes</taxon>
        <taxon>Micrococcales</taxon>
        <taxon>Micrococcaceae</taxon>
        <taxon>Kocuria</taxon>
    </lineage>
</organism>
<evidence type="ECO:0000256" key="1">
    <source>
        <dbReference type="SAM" id="MobiDB-lite"/>
    </source>
</evidence>
<feature type="region of interest" description="Disordered" evidence="1">
    <location>
        <begin position="1"/>
        <end position="32"/>
    </location>
</feature>
<gene>
    <name evidence="2" type="ordered locus">KRH_09160</name>
</gene>
<evidence type="ECO:0000313" key="2">
    <source>
        <dbReference type="EMBL" id="BAG29263.1"/>
    </source>
</evidence>
<keyword evidence="3" id="KW-1185">Reference proteome</keyword>